<evidence type="ECO:0000256" key="4">
    <source>
        <dbReference type="ARBA" id="ARBA00044517"/>
    </source>
</evidence>
<comment type="similarity">
    <text evidence="1">Belongs to the glycosyltransferase group 1 family. Glycosyltransferase 4 subfamily.</text>
</comment>
<organism evidence="9 10">
    <name type="scientific">Dasania phycosphaerae</name>
    <dbReference type="NCBI Taxonomy" id="2950436"/>
    <lineage>
        <taxon>Bacteria</taxon>
        <taxon>Pseudomonadati</taxon>
        <taxon>Pseudomonadota</taxon>
        <taxon>Gammaproteobacteria</taxon>
        <taxon>Cellvibrionales</taxon>
        <taxon>Spongiibacteraceae</taxon>
        <taxon>Dasania</taxon>
    </lineage>
</organism>
<name>A0A9J6RP13_9GAMM</name>
<dbReference type="EC" id="2.4.1.110" evidence="4"/>
<dbReference type="EMBL" id="JAPTGG010000008">
    <property type="protein sequence ID" value="MCZ0865757.1"/>
    <property type="molecule type" value="Genomic_DNA"/>
</dbReference>
<evidence type="ECO:0000259" key="7">
    <source>
        <dbReference type="Pfam" id="PF00534"/>
    </source>
</evidence>
<dbReference type="AlphaFoldDB" id="A0A9J6RP13"/>
<accession>A0A9J6RP13</accession>
<evidence type="ECO:0000313" key="9">
    <source>
        <dbReference type="EMBL" id="MCZ0865757.1"/>
    </source>
</evidence>
<dbReference type="Proteomes" id="UP001069090">
    <property type="component" value="Unassembled WGS sequence"/>
</dbReference>
<evidence type="ECO:0000256" key="2">
    <source>
        <dbReference type="ARBA" id="ARBA00022676"/>
    </source>
</evidence>
<dbReference type="PANTHER" id="PTHR13615">
    <property type="entry name" value="GLYCOSYLTRANSFERASE-LIKE 1"/>
    <property type="match status" value="1"/>
</dbReference>
<dbReference type="InterPro" id="IPR051862">
    <property type="entry name" value="GT-like_domain_containing_1"/>
</dbReference>
<evidence type="ECO:0000256" key="3">
    <source>
        <dbReference type="ARBA" id="ARBA00022679"/>
    </source>
</evidence>
<feature type="domain" description="tRNA-queuosine alpha-mannosyltransferase N-terminal" evidence="8">
    <location>
        <begin position="3"/>
        <end position="170"/>
    </location>
</feature>
<dbReference type="Pfam" id="PF12038">
    <property type="entry name" value="QTMAN_N"/>
    <property type="match status" value="1"/>
</dbReference>
<comment type="catalytic activity">
    <reaction evidence="6">
        <text>queuosine(34) in tRNA(Asp) + GDP-alpha-D-mannose = O-4''-alpha-D-mannosylqueuosine(34) in tRNA(Asp) + GDP + H(+)</text>
        <dbReference type="Rhea" id="RHEA:12885"/>
        <dbReference type="Rhea" id="RHEA-COMP:18572"/>
        <dbReference type="Rhea" id="RHEA-COMP:18581"/>
        <dbReference type="ChEBI" id="CHEBI:15378"/>
        <dbReference type="ChEBI" id="CHEBI:57527"/>
        <dbReference type="ChEBI" id="CHEBI:58189"/>
        <dbReference type="ChEBI" id="CHEBI:194431"/>
        <dbReference type="ChEBI" id="CHEBI:194442"/>
        <dbReference type="EC" id="2.4.1.110"/>
    </reaction>
    <physiologicalReaction direction="left-to-right" evidence="6">
        <dbReference type="Rhea" id="RHEA:12886"/>
    </physiologicalReaction>
</comment>
<dbReference type="Pfam" id="PF00534">
    <property type="entry name" value="Glycos_transf_1"/>
    <property type="match status" value="1"/>
</dbReference>
<evidence type="ECO:0000259" key="8">
    <source>
        <dbReference type="Pfam" id="PF12038"/>
    </source>
</evidence>
<evidence type="ECO:0000256" key="5">
    <source>
        <dbReference type="ARBA" id="ARBA00044539"/>
    </source>
</evidence>
<keyword evidence="2" id="KW-0328">Glycosyltransferase</keyword>
<sequence length="361" mass="40913">MRRILLLSAYHTNSHKAWCDGLISQFSEYHWTLLSLPDRYFRWRIRGNPLSWYESPLLAQHYDLIVATSMVDLATLKGLQPQLAATPSVLYFHENQFEFPASQQQHASVDPQMVNLYSAMAANTLAFNSQWNHDSFFAGVERLFNKLPDQMPQHLLATLAAKSTVLPVAIADDLQPVASKKTQPYTLVWAARWEYDKGPERLLAALELLEASGLDYRLNLIGPQFRQLPVAFEHIQQHFQHRLLAVGYQNSRAEYLAVLQSSDVFISTAIHEFQGLSALEAVACGCIPLVPARLSYPELFAPEYCYDSSIDSIAQEAKALVAKIIAFSQARPPLPKVHGWQWPQLRLRYQALLDQAIHKAS</sequence>
<dbReference type="Gene3D" id="3.40.50.2000">
    <property type="entry name" value="Glycogen Phosphorylase B"/>
    <property type="match status" value="1"/>
</dbReference>
<evidence type="ECO:0000313" key="10">
    <source>
        <dbReference type="Proteomes" id="UP001069090"/>
    </source>
</evidence>
<keyword evidence="10" id="KW-1185">Reference proteome</keyword>
<evidence type="ECO:0000256" key="6">
    <source>
        <dbReference type="ARBA" id="ARBA00048439"/>
    </source>
</evidence>
<comment type="caution">
    <text evidence="9">The sequence shown here is derived from an EMBL/GenBank/DDBJ whole genome shotgun (WGS) entry which is preliminary data.</text>
</comment>
<dbReference type="GO" id="GO:0016438">
    <property type="term" value="F:tRNA-queuosine(34) beta-mannosyltransferase activity"/>
    <property type="evidence" value="ECO:0007669"/>
    <property type="project" value="UniProtKB-EC"/>
</dbReference>
<keyword evidence="3" id="KW-0808">Transferase</keyword>
<dbReference type="CDD" id="cd01635">
    <property type="entry name" value="Glycosyltransferase_GTB-type"/>
    <property type="match status" value="1"/>
</dbReference>
<feature type="domain" description="Glycosyl transferase family 1" evidence="7">
    <location>
        <begin position="178"/>
        <end position="315"/>
    </location>
</feature>
<gene>
    <name evidence="9" type="ORF">O0V09_11120</name>
</gene>
<dbReference type="PANTHER" id="PTHR13615:SF3">
    <property type="entry name" value="GLYCOSYLTRANSFERASE-LIKE DOMAIN-CONTAINING PROTEIN 1"/>
    <property type="match status" value="1"/>
</dbReference>
<protein>
    <recommendedName>
        <fullName evidence="5">tRNA-queuosine alpha-mannosyltransferase</fullName>
        <ecNumber evidence="4">2.4.1.110</ecNumber>
    </recommendedName>
</protein>
<proteinExistence type="inferred from homology"/>
<evidence type="ECO:0000256" key="1">
    <source>
        <dbReference type="ARBA" id="ARBA00009481"/>
    </source>
</evidence>
<dbReference type="InterPro" id="IPR001296">
    <property type="entry name" value="Glyco_trans_1"/>
</dbReference>
<dbReference type="InterPro" id="IPR022701">
    <property type="entry name" value="QTMAN_N"/>
</dbReference>
<dbReference type="SUPFAM" id="SSF53756">
    <property type="entry name" value="UDP-Glycosyltransferase/glycogen phosphorylase"/>
    <property type="match status" value="1"/>
</dbReference>
<reference evidence="9 10" key="1">
    <citation type="submission" date="2022-12" db="EMBL/GenBank/DDBJ databases">
        <title>Dasania phycosphaerae sp. nov., isolated from particulate material of the south coast of Korea.</title>
        <authorList>
            <person name="Jiang Y."/>
        </authorList>
    </citation>
    <scope>NUCLEOTIDE SEQUENCE [LARGE SCALE GENOMIC DNA]</scope>
    <source>
        <strain evidence="9 10">GY-19</strain>
    </source>
</reference>
<dbReference type="RefSeq" id="WP_258331899.1">
    <property type="nucleotide sequence ID" value="NZ_JAPTGG010000008.1"/>
</dbReference>